<dbReference type="SUPFAM" id="SSF52540">
    <property type="entry name" value="P-loop containing nucleoside triphosphate hydrolases"/>
    <property type="match status" value="1"/>
</dbReference>
<feature type="domain" description="Dynamin N-terminal" evidence="3">
    <location>
        <begin position="118"/>
        <end position="386"/>
    </location>
</feature>
<dbReference type="Proteomes" id="UP000799764">
    <property type="component" value="Unassembled WGS sequence"/>
</dbReference>
<comment type="caution">
    <text evidence="4">The sequence shown here is derived from an EMBL/GenBank/DDBJ whole genome shotgun (WGS) entry which is preliminary data.</text>
</comment>
<feature type="coiled-coil region" evidence="1">
    <location>
        <begin position="436"/>
        <end position="488"/>
    </location>
</feature>
<evidence type="ECO:0000256" key="1">
    <source>
        <dbReference type="SAM" id="Coils"/>
    </source>
</evidence>
<feature type="compositionally biased region" description="Acidic residues" evidence="2">
    <location>
        <begin position="202"/>
        <end position="213"/>
    </location>
</feature>
<proteinExistence type="predicted"/>
<feature type="region of interest" description="Disordered" evidence="2">
    <location>
        <begin position="195"/>
        <end position="220"/>
    </location>
</feature>
<organism evidence="4 5">
    <name type="scientific">Karstenula rhodostoma CBS 690.94</name>
    <dbReference type="NCBI Taxonomy" id="1392251"/>
    <lineage>
        <taxon>Eukaryota</taxon>
        <taxon>Fungi</taxon>
        <taxon>Dikarya</taxon>
        <taxon>Ascomycota</taxon>
        <taxon>Pezizomycotina</taxon>
        <taxon>Dothideomycetes</taxon>
        <taxon>Pleosporomycetidae</taxon>
        <taxon>Pleosporales</taxon>
        <taxon>Massarineae</taxon>
        <taxon>Didymosphaeriaceae</taxon>
        <taxon>Karstenula</taxon>
    </lineage>
</organism>
<sequence>MAFQNGIPAPGFKAQEAVMYPLRSTTLGLPRKREGSPLDSDRAKPSKSEHTLHQPGPRPPHEWGQDSAVQAERLAKKAAVDTVKFIRGLPYKGVESVYLLRLLDTLKNIPYESANIRVVALGKTEQGKTSTISSIIGLNVTSTMDGTKSVTAAKIEYCAKYNGQRDPYLVEIYVYEKSYVLRIFEQALREFRSWQQSRQDDPNAEDDWDEEGNETTSTPDRLTSMMTEAFSFRPECSTPMTAKRFLVEESSDTAVLESLEKWLDMVYSAIKGQDHMQSKIEKGFATEDAVKKFIAPFVEKAYLSWGVGTDLECYPYPFVEKTVVANGSKVLGKGEVLVKGTTVVDSPGLGDTNKENVRRARFALKDADRVMIVTNMGRYLSREDVYSDIRFALKSRGPQNILLVITHSAEIKQDTSKDAIRRNFTKVELRAYESVKRQLEEVVKVYTSLIQQENAEDDGTTVTALQELKAHIRRKRKQRIKLANAEHELYVLARNRQTAEEFRNTLLLKTIWRPQYAPLIIVCIDNEEYKKWAPDYLNWAPDGEYIGPRLSLEATGILKLREIIANFPAEGRRETLRHYVHETWPCMINSIEMCGTVPMSERKAQVDDAFARLRQNIVTLVEARYHELVMEHIASVKKGMLDQEKSCAEHGVASHDNFLVTHKIKHPTHKCLMRKHGYTVTLKGEEHDLSMELSKQPRKTILSTLNDLSSTKVPTFYVGMYQDMRNAIEALCTQFRHEPQYDAVGLSAKVQTGIRVRQGKLGKACNDAQKQATKLIREIRDRAEDPYGEDTYCHAAFKAAYEVADKAKKNKFRTLHHARCSAFRKALVAENGPYHQLHTMIFNDLTMQLEKLHQEFIGTVETLFVEIQDEIDMACSVKDDDTKEAKAFKDAVAAYSKKLDEHFKDDIQPLLPKAKTMVRAQQEQEQAGEQSPIAELMARVMEIKEDRM</sequence>
<dbReference type="PANTHER" id="PTHR36681">
    <property type="entry name" value="NUCLEAR GTPASE, GERMINAL CENTER-ASSOCIATED, TANDEM DUPLICATE 3"/>
    <property type="match status" value="1"/>
</dbReference>
<dbReference type="AlphaFoldDB" id="A0A9P4PRI8"/>
<evidence type="ECO:0000256" key="2">
    <source>
        <dbReference type="SAM" id="MobiDB-lite"/>
    </source>
</evidence>
<dbReference type="InterPro" id="IPR027417">
    <property type="entry name" value="P-loop_NTPase"/>
</dbReference>
<dbReference type="Gene3D" id="3.40.50.300">
    <property type="entry name" value="P-loop containing nucleotide triphosphate hydrolases"/>
    <property type="match status" value="2"/>
</dbReference>
<dbReference type="EMBL" id="MU001494">
    <property type="protein sequence ID" value="KAF2449101.1"/>
    <property type="molecule type" value="Genomic_DNA"/>
</dbReference>
<feature type="region of interest" description="Disordered" evidence="2">
    <location>
        <begin position="24"/>
        <end position="67"/>
    </location>
</feature>
<evidence type="ECO:0000313" key="5">
    <source>
        <dbReference type="Proteomes" id="UP000799764"/>
    </source>
</evidence>
<dbReference type="InterPro" id="IPR045063">
    <property type="entry name" value="Dynamin_N"/>
</dbReference>
<reference evidence="4" key="1">
    <citation type="journal article" date="2020" name="Stud. Mycol.">
        <title>101 Dothideomycetes genomes: a test case for predicting lifestyles and emergence of pathogens.</title>
        <authorList>
            <person name="Haridas S."/>
            <person name="Albert R."/>
            <person name="Binder M."/>
            <person name="Bloem J."/>
            <person name="Labutti K."/>
            <person name="Salamov A."/>
            <person name="Andreopoulos B."/>
            <person name="Baker S."/>
            <person name="Barry K."/>
            <person name="Bills G."/>
            <person name="Bluhm B."/>
            <person name="Cannon C."/>
            <person name="Castanera R."/>
            <person name="Culley D."/>
            <person name="Daum C."/>
            <person name="Ezra D."/>
            <person name="Gonzalez J."/>
            <person name="Henrissat B."/>
            <person name="Kuo A."/>
            <person name="Liang C."/>
            <person name="Lipzen A."/>
            <person name="Lutzoni F."/>
            <person name="Magnuson J."/>
            <person name="Mondo S."/>
            <person name="Nolan M."/>
            <person name="Ohm R."/>
            <person name="Pangilinan J."/>
            <person name="Park H.-J."/>
            <person name="Ramirez L."/>
            <person name="Alfaro M."/>
            <person name="Sun H."/>
            <person name="Tritt A."/>
            <person name="Yoshinaga Y."/>
            <person name="Zwiers L.-H."/>
            <person name="Turgeon B."/>
            <person name="Goodwin S."/>
            <person name="Spatafora J."/>
            <person name="Crous P."/>
            <person name="Grigoriev I."/>
        </authorList>
    </citation>
    <scope>NUCLEOTIDE SEQUENCE</scope>
    <source>
        <strain evidence="4">CBS 690.94</strain>
    </source>
</reference>
<keyword evidence="5" id="KW-1185">Reference proteome</keyword>
<feature type="compositionally biased region" description="Basic and acidic residues" evidence="2">
    <location>
        <begin position="31"/>
        <end position="52"/>
    </location>
</feature>
<dbReference type="OrthoDB" id="5427350at2759"/>
<dbReference type="PANTHER" id="PTHR36681:SF3">
    <property type="entry name" value="NUCLEAR GTPASE, GERMINAL CENTER-ASSOCIATED, TANDEM DUPLICATE 3"/>
    <property type="match status" value="1"/>
</dbReference>
<evidence type="ECO:0000313" key="4">
    <source>
        <dbReference type="EMBL" id="KAF2449101.1"/>
    </source>
</evidence>
<name>A0A9P4PRI8_9PLEO</name>
<keyword evidence="1" id="KW-0175">Coiled coil</keyword>
<evidence type="ECO:0000259" key="3">
    <source>
        <dbReference type="Pfam" id="PF00350"/>
    </source>
</evidence>
<gene>
    <name evidence="4" type="ORF">P171DRAFT_469260</name>
</gene>
<dbReference type="Pfam" id="PF00350">
    <property type="entry name" value="Dynamin_N"/>
    <property type="match status" value="1"/>
</dbReference>
<protein>
    <recommendedName>
        <fullName evidence="3">Dynamin N-terminal domain-containing protein</fullName>
    </recommendedName>
</protein>
<accession>A0A9P4PRI8</accession>